<dbReference type="GO" id="GO:0009190">
    <property type="term" value="P:cyclic nucleotide biosynthetic process"/>
    <property type="evidence" value="ECO:0007669"/>
    <property type="project" value="InterPro"/>
</dbReference>
<feature type="signal peptide" evidence="2">
    <location>
        <begin position="1"/>
        <end position="18"/>
    </location>
</feature>
<organism evidence="4 5">
    <name type="scientific">Astrephomene gubernaculifera</name>
    <dbReference type="NCBI Taxonomy" id="47775"/>
    <lineage>
        <taxon>Eukaryota</taxon>
        <taxon>Viridiplantae</taxon>
        <taxon>Chlorophyta</taxon>
        <taxon>core chlorophytes</taxon>
        <taxon>Chlorophyceae</taxon>
        <taxon>CS clade</taxon>
        <taxon>Chlamydomonadales</taxon>
        <taxon>Astrephomenaceae</taxon>
        <taxon>Astrephomene</taxon>
    </lineage>
</organism>
<feature type="region of interest" description="Disordered" evidence="1">
    <location>
        <begin position="900"/>
        <end position="926"/>
    </location>
</feature>
<feature type="compositionally biased region" description="Low complexity" evidence="1">
    <location>
        <begin position="947"/>
        <end position="957"/>
    </location>
</feature>
<protein>
    <recommendedName>
        <fullName evidence="3">Guanylate cyclase domain-containing protein</fullName>
    </recommendedName>
</protein>
<name>A0AAD3DL33_9CHLO</name>
<dbReference type="SUPFAM" id="SSF53850">
    <property type="entry name" value="Periplasmic binding protein-like II"/>
    <property type="match status" value="1"/>
</dbReference>
<evidence type="ECO:0000313" key="4">
    <source>
        <dbReference type="EMBL" id="GFR43826.1"/>
    </source>
</evidence>
<dbReference type="Pfam" id="PF00211">
    <property type="entry name" value="Guanylate_cyc"/>
    <property type="match status" value="1"/>
</dbReference>
<dbReference type="Proteomes" id="UP001054857">
    <property type="component" value="Unassembled WGS sequence"/>
</dbReference>
<dbReference type="InterPro" id="IPR006059">
    <property type="entry name" value="SBP"/>
</dbReference>
<feature type="compositionally biased region" description="Basic and acidic residues" evidence="1">
    <location>
        <begin position="905"/>
        <end position="915"/>
    </location>
</feature>
<feature type="region of interest" description="Disordered" evidence="1">
    <location>
        <begin position="1028"/>
        <end position="1049"/>
    </location>
</feature>
<dbReference type="Pfam" id="PF01547">
    <property type="entry name" value="SBP_bac_1"/>
    <property type="match status" value="1"/>
</dbReference>
<gene>
    <name evidence="4" type="ORF">Agub_g4946</name>
</gene>
<dbReference type="SUPFAM" id="SSF55073">
    <property type="entry name" value="Nucleotide cyclase"/>
    <property type="match status" value="2"/>
</dbReference>
<evidence type="ECO:0000259" key="3">
    <source>
        <dbReference type="PROSITE" id="PS50125"/>
    </source>
</evidence>
<dbReference type="InterPro" id="IPR001054">
    <property type="entry name" value="A/G_cyclase"/>
</dbReference>
<feature type="compositionally biased region" description="Low complexity" evidence="1">
    <location>
        <begin position="1768"/>
        <end position="1783"/>
    </location>
</feature>
<keyword evidence="2" id="KW-0732">Signal</keyword>
<dbReference type="EMBL" id="BMAR01000006">
    <property type="protein sequence ID" value="GFR43826.1"/>
    <property type="molecule type" value="Genomic_DNA"/>
</dbReference>
<evidence type="ECO:0000256" key="2">
    <source>
        <dbReference type="SAM" id="SignalP"/>
    </source>
</evidence>
<dbReference type="PROSITE" id="PS50125">
    <property type="entry name" value="GUANYLATE_CYCLASE_2"/>
    <property type="match status" value="1"/>
</dbReference>
<dbReference type="InterPro" id="IPR050697">
    <property type="entry name" value="Adenylyl/Guanylyl_Cyclase_3/4"/>
</dbReference>
<dbReference type="Gene3D" id="3.30.70.1230">
    <property type="entry name" value="Nucleotide cyclase"/>
    <property type="match status" value="3"/>
</dbReference>
<feature type="region of interest" description="Disordered" evidence="1">
    <location>
        <begin position="581"/>
        <end position="601"/>
    </location>
</feature>
<dbReference type="PANTHER" id="PTHR43081:SF1">
    <property type="entry name" value="ADENYLATE CYCLASE, TERMINAL-DIFFERENTIATION SPECIFIC"/>
    <property type="match status" value="1"/>
</dbReference>
<sequence length="1989" mass="207463">MLLAILRLSVALLTSGLCAQARLHLSRGLLGGQSSTTVQGDVTVNTSCIQSFLNPLTTRCGAAMDVSQLRVATSAMFHSCVQFGGDLTVRRLRVLAGTARLYPELQRLGSAFTSASGIPMYLNRSSLAGAKDADVWTAISQPPPVVDTEDVSGGVDVVISSPSVMHLMDKAGKLLDLSPLVTNDPQLQWFLINSGLREQMVVYGNKVAGIPVTSAPTFLFYHAPTFARDGLEVPVTWDQVLALAEAYNGKDIDGDGQPDFGICMTPANCHMDGALLLWVFASYVQTHGSSQGSLLDPLTGAQLADSSAMAAALEVMRRMRKAGPLTGNCSVFEDPLFLEGRCLLSLTSPITFKAAYAPDAPAVYASMRGAMGIAAFPGSTKVLDRASGSLVACDKSTCPLATVWTRDQNGVLLPVNQPAPSTNVIAMVNAQSPVQYQYYAYAFLSYLTSSKVLGTDGAALLLSPKLDVAPMRSTDLTEEAATRWVAAGYHPRDVDTFFRACRAAMNNPNQVLEPRFPGNLNVSTASTLALLLYTNATTGYRTPPVSIPMSMISNTLAAVIAEEGGPVAFLDSYRRTLNRVPLPSAPSAPSSPPPLNGDGGGGAVQRRVIAIGVTCSAVVFGGAVAAAAVVVWRWRRRNKEREVSEAPQAGPDTTLLVTDIQSSTSLWEQLDPEVMNRAVSIHHAIMRKCIAEWRGYESATEGDSFIVAFHNPTDAFMCALEAQQALLSAPWPPELLQPPSLELAEGEENPLAAIAVAPLAPASRRRASRLRHRGQIAPTAAAAPIDSANSPAYNPARCSTGSISYLGRVVSARRLLLPSPVPAAAAAAAAATDVATKASFTCDDGVGNERPAASTEATRVVPTGLFPPFGGPSWRLRRASDSFVAARRDVKEVQCGPDVGEIEEDSGRVTEDDGLRALPSPPWLPPAANIPPQRLLGMMTTSPCYEQQQPQLSPQRQTQKRPQLVQDERRQIPTLRTPSFGLPQRSASSVTSAVSAVLGLKRGGSSKTINPAGRPNIARNEGVHSVVYGGGAAEQPGSGDDRGISDSPQERLYGRVASCGRSRTLEGYLPSKCPATSDSESMRTEDKTLAATMLASIRVIRGSREVHHTTSADEPSVGESFEFTTAAEVTALTTTISSESQQRIVQQSSPPRRPPSAVFNPSKSPLTPSPYLPLSPEPILRGLRVRMGMWTGVPSAADVTTNAASGRTQYSGQAICRAKLVADTAHGGMVVMSESSRQRLTADVVRASKHYIVYGGLHALPSKGSGGDAALQLHLYTCYSTGLLPRAVVMRPLRTEGVLREGALAAPVGHGTVIQMRVAGLEALLAWDVSRVTQALDTLHAAALDLLKHYLNSATTAAGPSGGSSAYIAIGGVTLLPVSATASGLAPASGSMPSFPPQQQPGLMMVVFKDAQAAVAWAAAVRQRSRWLEWSEELLGHELCEEVWFTGPAGMRLGAAATAALSASATADGYTSAAGGGQRSSLMSRASAAAAAFSAAFSLSSAIPTNPAASPSVAPRSSSVTGLTPVSTGRCTTNRFLYSGASRAPRPQSTSYSFGFWSTRSFLGMPAGEAGDGGSRMCSGEGNDLGVPCETTAGRQLPAVFPTNATDAHGENIAGLDASPVPTSAADVGTSAAVGRRGYHLSQSAAASMRINSFQAPRPRSSRFYFGWRRTTSLLSTGEADTDADQPRTGRGIMEDNSELAAGEISVRQSADILRSSAELNDEYVTLDASPFSESATAAFEVAAARTTTTESRQQGGFSHGGDPARLAAATSSTGATGTTSAGATATANTVTAATGTTPTASTNVPLSEYASAVAPSQLLIFEAVSKTCDIPVGPASGHARWSSMPEPLAGGASEETSITPPSATGMFATPPVRTSAGAAGGPTAPAPAFPVGFGLSDYPSTNSSAPATATLQLLHRGLRLRFSVASGALEGGLVAGDVNGQVSYKGKAVVQAGKLLSKARVGQICVTAELAGSLPAALAEEVTIVHKL</sequence>
<comment type="caution">
    <text evidence="4">The sequence shown here is derived from an EMBL/GenBank/DDBJ whole genome shotgun (WGS) entry which is preliminary data.</text>
</comment>
<feature type="domain" description="Guanylate cyclase" evidence="3">
    <location>
        <begin position="654"/>
        <end position="714"/>
    </location>
</feature>
<dbReference type="InterPro" id="IPR029787">
    <property type="entry name" value="Nucleotide_cyclase"/>
</dbReference>
<feature type="compositionally biased region" description="Pro residues" evidence="1">
    <location>
        <begin position="583"/>
        <end position="595"/>
    </location>
</feature>
<dbReference type="PANTHER" id="PTHR43081">
    <property type="entry name" value="ADENYLATE CYCLASE, TERMINAL-DIFFERENTIATION SPECIFIC-RELATED"/>
    <property type="match status" value="1"/>
</dbReference>
<evidence type="ECO:0000256" key="1">
    <source>
        <dbReference type="SAM" id="MobiDB-lite"/>
    </source>
</evidence>
<keyword evidence="5" id="KW-1185">Reference proteome</keyword>
<dbReference type="Gene3D" id="3.40.190.10">
    <property type="entry name" value="Periplasmic binding protein-like II"/>
    <property type="match status" value="1"/>
</dbReference>
<accession>A0AAD3DL33</accession>
<dbReference type="GO" id="GO:0035556">
    <property type="term" value="P:intracellular signal transduction"/>
    <property type="evidence" value="ECO:0007669"/>
    <property type="project" value="InterPro"/>
</dbReference>
<feature type="compositionally biased region" description="Low complexity" evidence="1">
    <location>
        <begin position="1744"/>
        <end position="1753"/>
    </location>
</feature>
<evidence type="ECO:0000313" key="5">
    <source>
        <dbReference type="Proteomes" id="UP001054857"/>
    </source>
</evidence>
<feature type="compositionally biased region" description="Basic and acidic residues" evidence="1">
    <location>
        <begin position="1039"/>
        <end position="1049"/>
    </location>
</feature>
<feature type="region of interest" description="Disordered" evidence="1">
    <location>
        <begin position="943"/>
        <end position="987"/>
    </location>
</feature>
<feature type="chain" id="PRO_5042253889" description="Guanylate cyclase domain-containing protein" evidence="2">
    <location>
        <begin position="19"/>
        <end position="1989"/>
    </location>
</feature>
<feature type="region of interest" description="Disordered" evidence="1">
    <location>
        <begin position="1134"/>
        <end position="1171"/>
    </location>
</feature>
<feature type="compositionally biased region" description="Low complexity" evidence="1">
    <location>
        <begin position="1134"/>
        <end position="1150"/>
    </location>
</feature>
<feature type="region of interest" description="Disordered" evidence="1">
    <location>
        <begin position="1744"/>
        <end position="1783"/>
    </location>
</feature>
<proteinExistence type="predicted"/>
<reference evidence="4 5" key="1">
    <citation type="journal article" date="2021" name="Sci. Rep.">
        <title>Genome sequencing of the multicellular alga Astrephomene provides insights into convergent evolution of germ-soma differentiation.</title>
        <authorList>
            <person name="Yamashita S."/>
            <person name="Yamamoto K."/>
            <person name="Matsuzaki R."/>
            <person name="Suzuki S."/>
            <person name="Yamaguchi H."/>
            <person name="Hirooka S."/>
            <person name="Minakuchi Y."/>
            <person name="Miyagishima S."/>
            <person name="Kawachi M."/>
            <person name="Toyoda A."/>
            <person name="Nozaki H."/>
        </authorList>
    </citation>
    <scope>NUCLEOTIDE SEQUENCE [LARGE SCALE GENOMIC DNA]</scope>
    <source>
        <strain evidence="4 5">NIES-4017</strain>
    </source>
</reference>